<dbReference type="SUPFAM" id="SSF54593">
    <property type="entry name" value="Glyoxalase/Bleomycin resistance protein/Dihydroxybiphenyl dioxygenase"/>
    <property type="match status" value="1"/>
</dbReference>
<protein>
    <recommendedName>
        <fullName evidence="1">VOC domain-containing protein</fullName>
    </recommendedName>
</protein>
<accession>A0A4V1NVW5</accession>
<keyword evidence="3" id="KW-1185">Reference proteome</keyword>
<gene>
    <name evidence="2" type="ORF">ESZ00_05395</name>
</gene>
<comment type="caution">
    <text evidence="2">The sequence shown here is derived from an EMBL/GenBank/DDBJ whole genome shotgun (WGS) entry which is preliminary data.</text>
</comment>
<dbReference type="Gene3D" id="3.10.180.10">
    <property type="entry name" value="2,3-Dihydroxybiphenyl 1,2-Dioxygenase, domain 1"/>
    <property type="match status" value="1"/>
</dbReference>
<dbReference type="OrthoDB" id="9791602at2"/>
<organism evidence="2 3">
    <name type="scientific">Silvibacterium dinghuense</name>
    <dbReference type="NCBI Taxonomy" id="1560006"/>
    <lineage>
        <taxon>Bacteria</taxon>
        <taxon>Pseudomonadati</taxon>
        <taxon>Acidobacteriota</taxon>
        <taxon>Terriglobia</taxon>
        <taxon>Terriglobales</taxon>
        <taxon>Acidobacteriaceae</taxon>
        <taxon>Silvibacterium</taxon>
    </lineage>
</organism>
<dbReference type="InterPro" id="IPR037523">
    <property type="entry name" value="VOC_core"/>
</dbReference>
<dbReference type="RefSeq" id="WP_129207121.1">
    <property type="nucleotide sequence ID" value="NZ_BMGU01000001.1"/>
</dbReference>
<evidence type="ECO:0000313" key="2">
    <source>
        <dbReference type="EMBL" id="RXS97342.1"/>
    </source>
</evidence>
<dbReference type="InterPro" id="IPR029068">
    <property type="entry name" value="Glyas_Bleomycin-R_OHBP_Dase"/>
</dbReference>
<dbReference type="Proteomes" id="UP000290253">
    <property type="component" value="Unassembled WGS sequence"/>
</dbReference>
<dbReference type="AlphaFoldDB" id="A0A4V1NVW5"/>
<evidence type="ECO:0000259" key="1">
    <source>
        <dbReference type="PROSITE" id="PS51819"/>
    </source>
</evidence>
<dbReference type="EMBL" id="SDMK01000001">
    <property type="protein sequence ID" value="RXS97342.1"/>
    <property type="molecule type" value="Genomic_DNA"/>
</dbReference>
<feature type="domain" description="VOC" evidence="1">
    <location>
        <begin position="9"/>
        <end position="131"/>
    </location>
</feature>
<proteinExistence type="predicted"/>
<name>A0A4V1NVW5_9BACT</name>
<dbReference type="PROSITE" id="PS51819">
    <property type="entry name" value="VOC"/>
    <property type="match status" value="1"/>
</dbReference>
<dbReference type="InterPro" id="IPR004360">
    <property type="entry name" value="Glyas_Fos-R_dOase_dom"/>
</dbReference>
<reference evidence="2 3" key="1">
    <citation type="journal article" date="2016" name="Int. J. Syst. Evol. Microbiol.">
        <title>Acidipila dinghuensis sp. nov., an acidobacterium isolated from forest soil.</title>
        <authorList>
            <person name="Jiang Y.W."/>
            <person name="Wang J."/>
            <person name="Chen M.H."/>
            <person name="Lv Y.Y."/>
            <person name="Qiu L.H."/>
        </authorList>
    </citation>
    <scope>NUCLEOTIDE SEQUENCE [LARGE SCALE GENOMIC DNA]</scope>
    <source>
        <strain evidence="2 3">DHOF10</strain>
    </source>
</reference>
<dbReference type="Pfam" id="PF00903">
    <property type="entry name" value="Glyoxalase"/>
    <property type="match status" value="1"/>
</dbReference>
<evidence type="ECO:0000313" key="3">
    <source>
        <dbReference type="Proteomes" id="UP000290253"/>
    </source>
</evidence>
<sequence>MPPSQTKASIDSIAPFFIVSDVPRSLAFYHDRLGFETQFQQPDDASFFAIVARDSVMLFLKSGNAAPQPNATRDPEMRWDAYCFTSDPDSLAEEFLACGATFSSPLKNTHDGLRGFEITDPDGYVLFFGRPH</sequence>